<dbReference type="Pfam" id="PF13180">
    <property type="entry name" value="PDZ_2"/>
    <property type="match status" value="1"/>
</dbReference>
<protein>
    <submittedName>
        <fullName evidence="4">Lipoprotein</fullName>
    </submittedName>
</protein>
<reference evidence="4 5" key="1">
    <citation type="journal article" date="2015" name="Genome Announc.">
        <title>Expanding the biotechnology potential of lactobacilli through comparative genomics of 213 strains and associated genera.</title>
        <authorList>
            <person name="Sun Z."/>
            <person name="Harris H.M."/>
            <person name="McCann A."/>
            <person name="Guo C."/>
            <person name="Argimon S."/>
            <person name="Zhang W."/>
            <person name="Yang X."/>
            <person name="Jeffery I.B."/>
            <person name="Cooney J.C."/>
            <person name="Kagawa T.F."/>
            <person name="Liu W."/>
            <person name="Song Y."/>
            <person name="Salvetti E."/>
            <person name="Wrobel A."/>
            <person name="Rasinkangas P."/>
            <person name="Parkhill J."/>
            <person name="Rea M.C."/>
            <person name="O'Sullivan O."/>
            <person name="Ritari J."/>
            <person name="Douillard F.P."/>
            <person name="Paul Ross R."/>
            <person name="Yang R."/>
            <person name="Briner A.E."/>
            <person name="Felis G.E."/>
            <person name="de Vos W.M."/>
            <person name="Barrangou R."/>
            <person name="Klaenhammer T.R."/>
            <person name="Caufield P.W."/>
            <person name="Cui Y."/>
            <person name="Zhang H."/>
            <person name="O'Toole P.W."/>
        </authorList>
    </citation>
    <scope>NUCLEOTIDE SEQUENCE [LARGE SCALE GENOMIC DNA]</scope>
    <source>
        <strain evidence="4 5">DSM 12744</strain>
    </source>
</reference>
<dbReference type="Gene3D" id="2.30.42.10">
    <property type="match status" value="1"/>
</dbReference>
<feature type="domain" description="PDZ" evidence="3">
    <location>
        <begin position="123"/>
        <end position="202"/>
    </location>
</feature>
<dbReference type="AlphaFoldDB" id="A0A0R1N1Y3"/>
<comment type="caution">
    <text evidence="4">The sequence shown here is derived from an EMBL/GenBank/DDBJ whole genome shotgun (WGS) entry which is preliminary data.</text>
</comment>
<dbReference type="GO" id="GO:0006508">
    <property type="term" value="P:proteolysis"/>
    <property type="evidence" value="ECO:0007669"/>
    <property type="project" value="InterPro"/>
</dbReference>
<dbReference type="PATRIC" id="fig|1423792.3.peg.1360"/>
<dbReference type="InterPro" id="IPR008269">
    <property type="entry name" value="Lon_proteolytic"/>
</dbReference>
<dbReference type="SUPFAM" id="SSF50156">
    <property type="entry name" value="PDZ domain-like"/>
    <property type="match status" value="1"/>
</dbReference>
<dbReference type="InterPro" id="IPR036034">
    <property type="entry name" value="PDZ_sf"/>
</dbReference>
<dbReference type="EMBL" id="AZEC01000002">
    <property type="protein sequence ID" value="KRL14177.1"/>
    <property type="molecule type" value="Genomic_DNA"/>
</dbReference>
<evidence type="ECO:0000259" key="2">
    <source>
        <dbReference type="Pfam" id="PF05362"/>
    </source>
</evidence>
<dbReference type="PANTHER" id="PTHR10046">
    <property type="entry name" value="ATP DEPENDENT LON PROTEASE FAMILY MEMBER"/>
    <property type="match status" value="1"/>
</dbReference>
<dbReference type="InterPro" id="IPR020568">
    <property type="entry name" value="Ribosomal_Su5_D2-typ_SF"/>
</dbReference>
<sequence>MADKQTPQKRGLRWWHVVAGLLVLLALAAAYVPLPNWFIEMPGTAEPLAQFVKVDGKRDTAKGSFNLTTVGIQSATALTLVTSHFKPYEEIISRNDLMGTEDNSTYQKVQNYYMTSAINNALTVSFKAAKKPYHTDYLGIYVLDVEKKSPFYGKLQVGDTITKIDGHHFDASTGYINYLRNHKVGDTVTITYANDQTTKTASGKLYQLAQTKKPGIGITLTDRTKTTTGIPVTANAGDIGGPSAGLMFSLQIYDQLTGNQLRKGRKIAGTGEIAADGTVGQIGGPEKKVYIAAKSGATIFFAPHMKITKAIKKAAPGLEDNYAVAKRAAKASHLKITVVPVEKFSDAVKYLETH</sequence>
<keyword evidence="1" id="KW-0472">Membrane</keyword>
<keyword evidence="5" id="KW-1185">Reference proteome</keyword>
<dbReference type="NCBIfam" id="NF041438">
    <property type="entry name" value="SepM_fam_S16"/>
    <property type="match status" value="1"/>
</dbReference>
<keyword evidence="1" id="KW-1133">Transmembrane helix</keyword>
<evidence type="ECO:0000259" key="3">
    <source>
        <dbReference type="Pfam" id="PF13180"/>
    </source>
</evidence>
<dbReference type="OrthoDB" id="2356897at2"/>
<keyword evidence="1" id="KW-0812">Transmembrane</keyword>
<dbReference type="SUPFAM" id="SSF54211">
    <property type="entry name" value="Ribosomal protein S5 domain 2-like"/>
    <property type="match status" value="1"/>
</dbReference>
<dbReference type="InterPro" id="IPR027065">
    <property type="entry name" value="Lon_Prtase"/>
</dbReference>
<organism evidence="4 5">
    <name type="scientific">Schleiferilactobacillus perolens DSM 12744</name>
    <dbReference type="NCBI Taxonomy" id="1423792"/>
    <lineage>
        <taxon>Bacteria</taxon>
        <taxon>Bacillati</taxon>
        <taxon>Bacillota</taxon>
        <taxon>Bacilli</taxon>
        <taxon>Lactobacillales</taxon>
        <taxon>Lactobacillaceae</taxon>
        <taxon>Schleiferilactobacillus</taxon>
    </lineage>
</organism>
<gene>
    <name evidence="4" type="ORF">FD09_GL001341</name>
</gene>
<dbReference type="GO" id="GO:0030163">
    <property type="term" value="P:protein catabolic process"/>
    <property type="evidence" value="ECO:0007669"/>
    <property type="project" value="InterPro"/>
</dbReference>
<dbReference type="STRING" id="1423792.FD09_GL001341"/>
<dbReference type="GO" id="GO:0004252">
    <property type="term" value="F:serine-type endopeptidase activity"/>
    <property type="evidence" value="ECO:0007669"/>
    <property type="project" value="InterPro"/>
</dbReference>
<dbReference type="GO" id="GO:0005524">
    <property type="term" value="F:ATP binding"/>
    <property type="evidence" value="ECO:0007669"/>
    <property type="project" value="InterPro"/>
</dbReference>
<evidence type="ECO:0000256" key="1">
    <source>
        <dbReference type="SAM" id="Phobius"/>
    </source>
</evidence>
<name>A0A0R1N1Y3_9LACO</name>
<dbReference type="GO" id="GO:0004176">
    <property type="term" value="F:ATP-dependent peptidase activity"/>
    <property type="evidence" value="ECO:0007669"/>
    <property type="project" value="InterPro"/>
</dbReference>
<dbReference type="RefSeq" id="WP_057818150.1">
    <property type="nucleotide sequence ID" value="NZ_AZEC01000002.1"/>
</dbReference>
<feature type="domain" description="Lon proteolytic" evidence="2">
    <location>
        <begin position="225"/>
        <end position="304"/>
    </location>
</feature>
<evidence type="ECO:0000313" key="5">
    <source>
        <dbReference type="Proteomes" id="UP000051330"/>
    </source>
</evidence>
<accession>A0A0R1N1Y3</accession>
<proteinExistence type="predicted"/>
<evidence type="ECO:0000313" key="4">
    <source>
        <dbReference type="EMBL" id="KRL14177.1"/>
    </source>
</evidence>
<dbReference type="InterPro" id="IPR001478">
    <property type="entry name" value="PDZ"/>
</dbReference>
<dbReference type="Proteomes" id="UP000051330">
    <property type="component" value="Unassembled WGS sequence"/>
</dbReference>
<keyword evidence="4" id="KW-0449">Lipoprotein</keyword>
<dbReference type="Pfam" id="PF05362">
    <property type="entry name" value="Lon_C"/>
    <property type="match status" value="1"/>
</dbReference>
<feature type="transmembrane region" description="Helical" evidence="1">
    <location>
        <begin position="12"/>
        <end position="32"/>
    </location>
</feature>